<dbReference type="GO" id="GO:0005739">
    <property type="term" value="C:mitochondrion"/>
    <property type="evidence" value="ECO:0007669"/>
    <property type="project" value="GOC"/>
</dbReference>
<dbReference type="EMBL" id="MCGR01000024">
    <property type="protein sequence ID" value="ORY80676.1"/>
    <property type="molecule type" value="Genomic_DNA"/>
</dbReference>
<dbReference type="InterPro" id="IPR035195">
    <property type="entry name" value="Emr1"/>
</dbReference>
<gene>
    <name evidence="3" type="ORF">BCR35DRAFT_331744</name>
</gene>
<organism evidence="3 4">
    <name type="scientific">Leucosporidium creatinivorum</name>
    <dbReference type="NCBI Taxonomy" id="106004"/>
    <lineage>
        <taxon>Eukaryota</taxon>
        <taxon>Fungi</taxon>
        <taxon>Dikarya</taxon>
        <taxon>Basidiomycota</taxon>
        <taxon>Pucciniomycotina</taxon>
        <taxon>Microbotryomycetes</taxon>
        <taxon>Leucosporidiales</taxon>
        <taxon>Leucosporidium</taxon>
    </lineage>
</organism>
<feature type="transmembrane region" description="Helical" evidence="2">
    <location>
        <begin position="492"/>
        <end position="510"/>
    </location>
</feature>
<keyword evidence="4" id="KW-1185">Reference proteome</keyword>
<evidence type="ECO:0000313" key="3">
    <source>
        <dbReference type="EMBL" id="ORY80676.1"/>
    </source>
</evidence>
<name>A0A1Y2FBG3_9BASI</name>
<accession>A0A1Y2FBG3</accession>
<feature type="transmembrane region" description="Helical" evidence="2">
    <location>
        <begin position="404"/>
        <end position="422"/>
    </location>
</feature>
<keyword evidence="2" id="KW-1133">Transmembrane helix</keyword>
<dbReference type="InParanoid" id="A0A1Y2FBG3"/>
<dbReference type="Proteomes" id="UP000193467">
    <property type="component" value="Unassembled WGS sequence"/>
</dbReference>
<dbReference type="GO" id="GO:0007008">
    <property type="term" value="P:outer mitochondrial membrane organization"/>
    <property type="evidence" value="ECO:0007669"/>
    <property type="project" value="InterPro"/>
</dbReference>
<dbReference type="Pfam" id="PF17237">
    <property type="entry name" value="Emr1"/>
    <property type="match status" value="1"/>
</dbReference>
<keyword evidence="2" id="KW-0812">Transmembrane</keyword>
<feature type="region of interest" description="Disordered" evidence="1">
    <location>
        <begin position="284"/>
        <end position="342"/>
    </location>
</feature>
<protein>
    <submittedName>
        <fullName evidence="3">Uncharacterized protein</fullName>
    </submittedName>
</protein>
<evidence type="ECO:0000256" key="2">
    <source>
        <dbReference type="SAM" id="Phobius"/>
    </source>
</evidence>
<dbReference type="OrthoDB" id="2122015at2759"/>
<feature type="transmembrane region" description="Helical" evidence="2">
    <location>
        <begin position="123"/>
        <end position="148"/>
    </location>
</feature>
<proteinExistence type="predicted"/>
<feature type="transmembrane region" description="Helical" evidence="2">
    <location>
        <begin position="44"/>
        <end position="68"/>
    </location>
</feature>
<comment type="caution">
    <text evidence="3">The sequence shown here is derived from an EMBL/GenBank/DDBJ whole genome shotgun (WGS) entry which is preliminary data.</text>
</comment>
<sequence>MVRYHDLPPYLDNLPAGTNPFLASDAYWDARVWPTPSPGFKVRLIILGILLGVMLFASLGNIALMAIAARRRGEKLWAVRLVPRENGRVSPVFYFIPLFGSLYTAWTTYLLKGPESDGDGWRLWTWILFFVSGWLLTCGSMQAYALAGGDRRLRLTPRRLNTLFLVVLIVVGGIMLAFCGQGVDVSRTKHKRLVALNSFTDEQIPLWNGTTDAVAFDHMLHLARQYYHVEKAFESSYTRLLAVYLGAILLILSTNLATFAIVVLIRRQIGQSIDLLDMGNADTLASRHLEPPPTTASSADGAQTPMSPRSPSPSPGNTPASPTSPRGPTRSQIKEMAAAESSMVEKEQARRILKLQMAEKGLKISCITISVFLTLIFSICLWTLITFSNLDTASWGTIEASTFLPGWLCSILFGLSQSLRLWRGWKTLPPKESAKETETKTPVETFVLGGTMVELDREGGRGIEIVLALPNLRNIFASFRTPNEEKRWSQKAFYKFCGFLLVTLGMSLIATKSRRGTGTLLR</sequence>
<dbReference type="AlphaFoldDB" id="A0A1Y2FBG3"/>
<evidence type="ECO:0000313" key="4">
    <source>
        <dbReference type="Proteomes" id="UP000193467"/>
    </source>
</evidence>
<reference evidence="3 4" key="1">
    <citation type="submission" date="2016-07" db="EMBL/GenBank/DDBJ databases">
        <title>Pervasive Adenine N6-methylation of Active Genes in Fungi.</title>
        <authorList>
            <consortium name="DOE Joint Genome Institute"/>
            <person name="Mondo S.J."/>
            <person name="Dannebaum R.O."/>
            <person name="Kuo R.C."/>
            <person name="Labutti K."/>
            <person name="Haridas S."/>
            <person name="Kuo A."/>
            <person name="Salamov A."/>
            <person name="Ahrendt S.R."/>
            <person name="Lipzen A."/>
            <person name="Sullivan W."/>
            <person name="Andreopoulos W.B."/>
            <person name="Clum A."/>
            <person name="Lindquist E."/>
            <person name="Daum C."/>
            <person name="Ramamoorthy G.K."/>
            <person name="Gryganskyi A."/>
            <person name="Culley D."/>
            <person name="Magnuson J.K."/>
            <person name="James T.Y."/>
            <person name="O'Malley M.A."/>
            <person name="Stajich J.E."/>
            <person name="Spatafora J.W."/>
            <person name="Visel A."/>
            <person name="Grigoriev I.V."/>
        </authorList>
    </citation>
    <scope>NUCLEOTIDE SEQUENCE [LARGE SCALE GENOMIC DNA]</scope>
    <source>
        <strain evidence="3 4">62-1032</strain>
    </source>
</reference>
<feature type="transmembrane region" description="Helical" evidence="2">
    <location>
        <begin position="160"/>
        <end position="183"/>
    </location>
</feature>
<feature type="transmembrane region" description="Helical" evidence="2">
    <location>
        <begin position="89"/>
        <end position="111"/>
    </location>
</feature>
<feature type="transmembrane region" description="Helical" evidence="2">
    <location>
        <begin position="361"/>
        <end position="384"/>
    </location>
</feature>
<keyword evidence="2" id="KW-0472">Membrane</keyword>
<feature type="transmembrane region" description="Helical" evidence="2">
    <location>
        <begin position="241"/>
        <end position="265"/>
    </location>
</feature>
<evidence type="ECO:0000256" key="1">
    <source>
        <dbReference type="SAM" id="MobiDB-lite"/>
    </source>
</evidence>
<feature type="compositionally biased region" description="Polar residues" evidence="1">
    <location>
        <begin position="317"/>
        <end position="331"/>
    </location>
</feature>